<reference evidence="2" key="1">
    <citation type="submission" date="2023-06" db="EMBL/GenBank/DDBJ databases">
        <title>Genome-scale phylogeny and comparative genomics of the fungal order Sordariales.</title>
        <authorList>
            <consortium name="Lawrence Berkeley National Laboratory"/>
            <person name="Hensen N."/>
            <person name="Bonometti L."/>
            <person name="Westerberg I."/>
            <person name="Brannstrom I.O."/>
            <person name="Guillou S."/>
            <person name="Cros-Aarteil S."/>
            <person name="Calhoun S."/>
            <person name="Haridas S."/>
            <person name="Kuo A."/>
            <person name="Mondo S."/>
            <person name="Pangilinan J."/>
            <person name="Riley R."/>
            <person name="LaButti K."/>
            <person name="Andreopoulos B."/>
            <person name="Lipzen A."/>
            <person name="Chen C."/>
            <person name="Yanf M."/>
            <person name="Daum C."/>
            <person name="Ng V."/>
            <person name="Clum A."/>
            <person name="Steindorff A."/>
            <person name="Ohm R."/>
            <person name="Martin F."/>
            <person name="Silar P."/>
            <person name="Natvig D."/>
            <person name="Lalanne C."/>
            <person name="Gautier V."/>
            <person name="Ament-velasquez S.L."/>
            <person name="Kruys A."/>
            <person name="Hutchinson M.I."/>
            <person name="Powell A.J."/>
            <person name="Barry K."/>
            <person name="Miller A.N."/>
            <person name="Grigoriev I.V."/>
            <person name="Debuchy R."/>
            <person name="Gladieux P."/>
            <person name="Thoren M.H."/>
            <person name="Johannesson H."/>
        </authorList>
    </citation>
    <scope>NUCLEOTIDE SEQUENCE</scope>
    <source>
        <strain evidence="2">SMH3391-2</strain>
    </source>
</reference>
<dbReference type="Gene3D" id="3.40.50.300">
    <property type="entry name" value="P-loop containing nucleotide triphosphate hydrolases"/>
    <property type="match status" value="1"/>
</dbReference>
<accession>A0AA40CGJ7</accession>
<feature type="region of interest" description="Disordered" evidence="1">
    <location>
        <begin position="1"/>
        <end position="25"/>
    </location>
</feature>
<protein>
    <submittedName>
        <fullName evidence="2">Uncharacterized protein</fullName>
    </submittedName>
</protein>
<gene>
    <name evidence="2" type="ORF">B0T17DRAFT_482016</name>
</gene>
<feature type="compositionally biased region" description="Low complexity" evidence="1">
    <location>
        <begin position="1"/>
        <end position="16"/>
    </location>
</feature>
<name>A0AA40CGJ7_9PEZI</name>
<dbReference type="InterPro" id="IPR027417">
    <property type="entry name" value="P-loop_NTPase"/>
</dbReference>
<dbReference type="EMBL" id="JAULSR010000001">
    <property type="protein sequence ID" value="KAK0637445.1"/>
    <property type="molecule type" value="Genomic_DNA"/>
</dbReference>
<proteinExistence type="predicted"/>
<sequence length="540" mass="58370">MQSPPSRSSDSTFSSTGNDGRTPINPLSSLDEFIAPCPNFRILVLGNAESTKQEIFSHVFGVDLEKKLLADAFDTAHAVPQPLDLHSQNGGLTVYTSANFGTGDESAYARACDFIGSSFQEEAGDNDRIHCIWYCVAADESRDVHPLEARFFANLASIAPHVPVVLLFTKYDDFVAQVQVDWAHTAQQRGQSKVAVAHILRGLAAKQFEKTVGRKWDDAFLSALGGRSRAQQIPRVCVASGAEEELDEDDEEVGNGPCEHSSFDRLVASTMGILRDASVKLAFAAAQRDSASVSTHFCADVAADYFTVDTGHARKADGVDMRDIVPNFWAKAVRIFNMRDVGSVLTDSKLLGRVLHAAFLDTSQQPIMTECLSHSGTEPTLFLGLSPHERAVLLAQVLGEIVLFLHKLADTQWPHGGSGGPTALAPPSLTSRTVERVLAEFREGQAKTEVLDIVEASRIFSSCQLRQGVSDLITKAVEQADRVVSLAPPKPAVMNNRAVVVVDDDAGDGMRDISLSFVNDKGVGPDDMVLPCGLRILPLN</sequence>
<organism evidence="2 3">
    <name type="scientific">Bombardia bombarda</name>
    <dbReference type="NCBI Taxonomy" id="252184"/>
    <lineage>
        <taxon>Eukaryota</taxon>
        <taxon>Fungi</taxon>
        <taxon>Dikarya</taxon>
        <taxon>Ascomycota</taxon>
        <taxon>Pezizomycotina</taxon>
        <taxon>Sordariomycetes</taxon>
        <taxon>Sordariomycetidae</taxon>
        <taxon>Sordariales</taxon>
        <taxon>Lasiosphaeriaceae</taxon>
        <taxon>Bombardia</taxon>
    </lineage>
</organism>
<dbReference type="AlphaFoldDB" id="A0AA40CGJ7"/>
<comment type="caution">
    <text evidence="2">The sequence shown here is derived from an EMBL/GenBank/DDBJ whole genome shotgun (WGS) entry which is preliminary data.</text>
</comment>
<evidence type="ECO:0000313" key="2">
    <source>
        <dbReference type="EMBL" id="KAK0637445.1"/>
    </source>
</evidence>
<evidence type="ECO:0000256" key="1">
    <source>
        <dbReference type="SAM" id="MobiDB-lite"/>
    </source>
</evidence>
<keyword evidence="3" id="KW-1185">Reference proteome</keyword>
<evidence type="ECO:0000313" key="3">
    <source>
        <dbReference type="Proteomes" id="UP001174934"/>
    </source>
</evidence>
<dbReference type="Proteomes" id="UP001174934">
    <property type="component" value="Unassembled WGS sequence"/>
</dbReference>